<dbReference type="FunFam" id="1.10.10.60:FF:000064">
    <property type="entry name" value="Zinc finger homeobox protein 4"/>
    <property type="match status" value="1"/>
</dbReference>
<evidence type="ECO:0000256" key="1">
    <source>
        <dbReference type="ARBA" id="ARBA00004123"/>
    </source>
</evidence>
<sequence length="443" mass="50446">PRKRKLTQESSDEDELSQKNLKAADMPLHTDFGSDVKCPCCMKFVPARQFPLHECFRQLASQFTTPEPERAKMEEASMGDLNMLFTLFKGTSQFRDRLLQVVQRNFERCGRQTVVNYAALSLELFAQRPQRGPMPTDPGAFRFDDLASWQSLTPNNECSLCNPKRCFLLPSNKSLHVQLHHELIRVDATIPILVQCVEQTLSYEVPAESYNTPLQFLNRLKALIPEKQVVEGSSFNFDIQAALSVFSNVILKAQNPMKQDQPVINSMAQEMLLAGGKKTIHQEQTTRRGRTRLTSTQLSILRSYFDINNSPTEDKLVEICSKTGLQEKVVKHWFRNTLFKERQKNKDNPYNFSVPPSTSIDLEMYEKTGKIQVKQAEPMETTESKVPKSNFSLSSFLETKQEEKSADSSRKGYSDEDSNASVESSRSRVEAKPLKVEPVETKS</sequence>
<dbReference type="Gene3D" id="1.10.10.60">
    <property type="entry name" value="Homeodomain-like"/>
    <property type="match status" value="1"/>
</dbReference>
<proteinExistence type="predicted"/>
<dbReference type="InterPro" id="IPR009057">
    <property type="entry name" value="Homeodomain-like_sf"/>
</dbReference>
<evidence type="ECO:0000256" key="7">
    <source>
        <dbReference type="SAM" id="MobiDB-lite"/>
    </source>
</evidence>
<dbReference type="AlphaFoldDB" id="A0ABD2PKU1"/>
<feature type="compositionally biased region" description="Basic and acidic residues" evidence="7">
    <location>
        <begin position="399"/>
        <end position="414"/>
    </location>
</feature>
<dbReference type="SMART" id="SM00389">
    <property type="entry name" value="HOX"/>
    <property type="match status" value="1"/>
</dbReference>
<dbReference type="GO" id="GO:0003677">
    <property type="term" value="F:DNA binding"/>
    <property type="evidence" value="ECO:0007669"/>
    <property type="project" value="UniProtKB-UniRule"/>
</dbReference>
<feature type="region of interest" description="Disordered" evidence="7">
    <location>
        <begin position="375"/>
        <end position="443"/>
    </location>
</feature>
<evidence type="ECO:0000256" key="2">
    <source>
        <dbReference type="ARBA" id="ARBA00022723"/>
    </source>
</evidence>
<name>A0ABD2PKU1_9PLAT</name>
<keyword evidence="3" id="KW-0677">Repeat</keyword>
<keyword evidence="5 6" id="KW-0238">DNA-binding</keyword>
<comment type="subcellular location">
    <subcellularLocation>
        <location evidence="1 5 6">Nucleus</location>
    </subcellularLocation>
</comment>
<evidence type="ECO:0000256" key="4">
    <source>
        <dbReference type="ARBA" id="ARBA00022833"/>
    </source>
</evidence>
<dbReference type="EMBL" id="JBJKFK010006367">
    <property type="protein sequence ID" value="KAL3307839.1"/>
    <property type="molecule type" value="Genomic_DNA"/>
</dbReference>
<dbReference type="GO" id="GO:0005634">
    <property type="term" value="C:nucleus"/>
    <property type="evidence" value="ECO:0007669"/>
    <property type="project" value="UniProtKB-SubCell"/>
</dbReference>
<evidence type="ECO:0000313" key="9">
    <source>
        <dbReference type="EMBL" id="KAL3307839.1"/>
    </source>
</evidence>
<dbReference type="PROSITE" id="PS50071">
    <property type="entry name" value="HOMEOBOX_2"/>
    <property type="match status" value="1"/>
</dbReference>
<protein>
    <submittedName>
        <fullName evidence="9">Zinc finger homeobox protein 3</fullName>
    </submittedName>
</protein>
<feature type="DNA-binding region" description="Homeobox" evidence="5">
    <location>
        <begin position="286"/>
        <end position="345"/>
    </location>
</feature>
<dbReference type="Pfam" id="PF00046">
    <property type="entry name" value="Homeodomain"/>
    <property type="match status" value="1"/>
</dbReference>
<comment type="caution">
    <text evidence="9">The sequence shown here is derived from an EMBL/GenBank/DDBJ whole genome shotgun (WGS) entry which is preliminary data.</text>
</comment>
<evidence type="ECO:0000313" key="10">
    <source>
        <dbReference type="Proteomes" id="UP001626550"/>
    </source>
</evidence>
<feature type="domain" description="Homeobox" evidence="8">
    <location>
        <begin position="284"/>
        <end position="344"/>
    </location>
</feature>
<keyword evidence="10" id="KW-1185">Reference proteome</keyword>
<dbReference type="SUPFAM" id="SSF46689">
    <property type="entry name" value="Homeodomain-like"/>
    <property type="match status" value="1"/>
</dbReference>
<dbReference type="GO" id="GO:0046872">
    <property type="term" value="F:metal ion binding"/>
    <property type="evidence" value="ECO:0007669"/>
    <property type="project" value="UniProtKB-KW"/>
</dbReference>
<evidence type="ECO:0000256" key="6">
    <source>
        <dbReference type="RuleBase" id="RU000682"/>
    </source>
</evidence>
<dbReference type="PANTHER" id="PTHR45891">
    <property type="entry name" value="ZINC FINGER HOMEOBOX PROTEIN"/>
    <property type="match status" value="1"/>
</dbReference>
<evidence type="ECO:0000256" key="3">
    <source>
        <dbReference type="ARBA" id="ARBA00022737"/>
    </source>
</evidence>
<feature type="non-terminal residue" evidence="9">
    <location>
        <position position="1"/>
    </location>
</feature>
<keyword evidence="2" id="KW-0479">Metal-binding</keyword>
<dbReference type="InterPro" id="IPR001356">
    <property type="entry name" value="HD"/>
</dbReference>
<feature type="compositionally biased region" description="Basic and acidic residues" evidence="7">
    <location>
        <begin position="425"/>
        <end position="443"/>
    </location>
</feature>
<evidence type="ECO:0000256" key="5">
    <source>
        <dbReference type="PROSITE-ProRule" id="PRU00108"/>
    </source>
</evidence>
<reference evidence="9 10" key="1">
    <citation type="submission" date="2024-11" db="EMBL/GenBank/DDBJ databases">
        <title>Adaptive evolution of stress response genes in parasites aligns with host niche diversity.</title>
        <authorList>
            <person name="Hahn C."/>
            <person name="Resl P."/>
        </authorList>
    </citation>
    <scope>NUCLEOTIDE SEQUENCE [LARGE SCALE GENOMIC DNA]</scope>
    <source>
        <strain evidence="9">EGGRZ-B1_66</strain>
        <tissue evidence="9">Body</tissue>
    </source>
</reference>
<keyword evidence="4" id="KW-0862">Zinc</keyword>
<feature type="non-terminal residue" evidence="9">
    <location>
        <position position="443"/>
    </location>
</feature>
<dbReference type="Proteomes" id="UP001626550">
    <property type="component" value="Unassembled WGS sequence"/>
</dbReference>
<feature type="compositionally biased region" description="Polar residues" evidence="7">
    <location>
        <begin position="387"/>
        <end position="398"/>
    </location>
</feature>
<feature type="region of interest" description="Disordered" evidence="7">
    <location>
        <begin position="1"/>
        <end position="22"/>
    </location>
</feature>
<keyword evidence="5 6" id="KW-0539">Nucleus</keyword>
<accession>A0ABD2PKU1</accession>
<organism evidence="9 10">
    <name type="scientific">Cichlidogyrus casuarinus</name>
    <dbReference type="NCBI Taxonomy" id="1844966"/>
    <lineage>
        <taxon>Eukaryota</taxon>
        <taxon>Metazoa</taxon>
        <taxon>Spiralia</taxon>
        <taxon>Lophotrochozoa</taxon>
        <taxon>Platyhelminthes</taxon>
        <taxon>Monogenea</taxon>
        <taxon>Monopisthocotylea</taxon>
        <taxon>Dactylogyridea</taxon>
        <taxon>Ancyrocephalidae</taxon>
        <taxon>Cichlidogyrus</taxon>
    </lineage>
</organism>
<dbReference type="CDD" id="cd00086">
    <property type="entry name" value="homeodomain"/>
    <property type="match status" value="1"/>
</dbReference>
<gene>
    <name evidence="9" type="primary">ZFHX3_1</name>
    <name evidence="9" type="ORF">Ciccas_013637</name>
</gene>
<dbReference type="InterPro" id="IPR051968">
    <property type="entry name" value="ZnFinger_Homeobox_TR"/>
</dbReference>
<evidence type="ECO:0000259" key="8">
    <source>
        <dbReference type="PROSITE" id="PS50071"/>
    </source>
</evidence>
<dbReference type="PANTHER" id="PTHR45891:SF3">
    <property type="entry name" value="ZINC FINGER PROTEIN 2"/>
    <property type="match status" value="1"/>
</dbReference>
<keyword evidence="5 6" id="KW-0371">Homeobox</keyword>